<dbReference type="SMART" id="SM00360">
    <property type="entry name" value="RRM"/>
    <property type="match status" value="1"/>
</dbReference>
<dbReference type="GO" id="GO:0005634">
    <property type="term" value="C:nucleus"/>
    <property type="evidence" value="ECO:0007669"/>
    <property type="project" value="UniProtKB-SubCell"/>
</dbReference>
<sequence length="710" mass="75312">MSQVEELDTLLQSLQALKPPGASKSKIAAITQLCVDNPHLDSVIAQKLYSNFKRSSPTHKLGILFVVDSVARQFFERARGQEHGHGSTTAGMYASGVQRLTELLPSLVDDTIRLAPQEQKAKVQNLVDIWERSNIFPAKLVADFKKKLQGPAPYIPSRTPPGSPPAQLLQYLGLRKPAATQPPPTNGVPTQISLPPNVSSTDAAGLLRALAGIAAQNPPAPAPVPQPAAPSSQQQDLNALLAGFAQYQSAPSTQSVAPPSYPQFAYQPQPTPSPAYPPQMPTVFPGASMPQAPPPPPPAMPQQPAAEDLASIIARLVPPHILADPEKAGQVAQLFDGLLKNGIPQEQWAPVLQALYPQGALTPAPAPVPAIPSWHPAAQNGSNEQPHGSYNAVQRERSRSPDYRSARGGGNRRQSPVYGSYDGSSGIQPVQQDIDVRAGQGKRNGNRYRQRSPPRNGSNVSANVASREKWLSYDPTLPPGHIKVLSRTLFVGGCSARDAELRRIFETFGPVQTCITNLDKRHAFVKMATREGAVAARNGMEDLSQRDPNLAAKARQTKWGVGFGPRDCCDYSNGESTIPIASLTEADIKWALTAEHGGTGGRDIVPGLVMEEPDIEIGAGVSSKAMSKRVGPESGKGGGGGGGGGRHKGSKQFRKGGGADAAMGAGGGYGASHQERFNSPRPQEQVAYQPPPPVPNFGFQFALPGSAPPY</sequence>
<feature type="domain" description="CID" evidence="8">
    <location>
        <begin position="1"/>
        <end position="152"/>
    </location>
</feature>
<evidence type="ECO:0000256" key="3">
    <source>
        <dbReference type="ARBA" id="ARBA00022884"/>
    </source>
</evidence>
<dbReference type="SMART" id="SM00582">
    <property type="entry name" value="RPR"/>
    <property type="match status" value="1"/>
</dbReference>
<dbReference type="InterPro" id="IPR048892">
    <property type="entry name" value="Nrd1_Seb1_dom2"/>
</dbReference>
<dbReference type="GO" id="GO:0031126">
    <property type="term" value="P:sno(s)RNA 3'-end processing"/>
    <property type="evidence" value="ECO:0007669"/>
    <property type="project" value="UniProtKB-ARBA"/>
</dbReference>
<protein>
    <recommendedName>
        <fullName evidence="11">Protein NRD1</fullName>
    </recommendedName>
</protein>
<dbReference type="SUPFAM" id="SSF54928">
    <property type="entry name" value="RNA-binding domain, RBD"/>
    <property type="match status" value="1"/>
</dbReference>
<dbReference type="PROSITE" id="PS51391">
    <property type="entry name" value="CID"/>
    <property type="match status" value="1"/>
</dbReference>
<dbReference type="STRING" id="2082308.A0A2K1QI27"/>
<dbReference type="Pfam" id="PF04818">
    <property type="entry name" value="CID"/>
    <property type="match status" value="1"/>
</dbReference>
<keyword evidence="10" id="KW-1185">Reference proteome</keyword>
<organism evidence="9 10">
    <name type="scientific">Sphaceloma murrayae</name>
    <dbReference type="NCBI Taxonomy" id="2082308"/>
    <lineage>
        <taxon>Eukaryota</taxon>
        <taxon>Fungi</taxon>
        <taxon>Dikarya</taxon>
        <taxon>Ascomycota</taxon>
        <taxon>Pezizomycotina</taxon>
        <taxon>Dothideomycetes</taxon>
        <taxon>Dothideomycetidae</taxon>
        <taxon>Myriangiales</taxon>
        <taxon>Elsinoaceae</taxon>
        <taxon>Sphaceloma</taxon>
    </lineage>
</organism>
<keyword evidence="4" id="KW-0539">Nucleus</keyword>
<feature type="compositionally biased region" description="Polar residues" evidence="6">
    <location>
        <begin position="379"/>
        <end position="392"/>
    </location>
</feature>
<dbReference type="InterPro" id="IPR008942">
    <property type="entry name" value="ENTH_VHS"/>
</dbReference>
<feature type="region of interest" description="Disordered" evidence="6">
    <location>
        <begin position="177"/>
        <end position="196"/>
    </location>
</feature>
<dbReference type="InterPro" id="IPR035979">
    <property type="entry name" value="RBD_domain_sf"/>
</dbReference>
<evidence type="ECO:0008006" key="11">
    <source>
        <dbReference type="Google" id="ProtNLM"/>
    </source>
</evidence>
<dbReference type="GO" id="GO:0010629">
    <property type="term" value="P:negative regulation of gene expression"/>
    <property type="evidence" value="ECO:0007669"/>
    <property type="project" value="UniProtKB-ARBA"/>
</dbReference>
<dbReference type="FunFam" id="1.25.40.90:FF:000026">
    <property type="entry name" value="RNA binding protein Nrd1"/>
    <property type="match status" value="1"/>
</dbReference>
<evidence type="ECO:0000256" key="6">
    <source>
        <dbReference type="SAM" id="MobiDB-lite"/>
    </source>
</evidence>
<keyword evidence="2" id="KW-0597">Phosphoprotein</keyword>
<evidence type="ECO:0000259" key="7">
    <source>
        <dbReference type="PROSITE" id="PS50102"/>
    </source>
</evidence>
<evidence type="ECO:0000256" key="5">
    <source>
        <dbReference type="PROSITE-ProRule" id="PRU00176"/>
    </source>
</evidence>
<feature type="compositionally biased region" description="Polar residues" evidence="6">
    <location>
        <begin position="187"/>
        <end position="196"/>
    </location>
</feature>
<dbReference type="InterPro" id="IPR000504">
    <property type="entry name" value="RRM_dom"/>
</dbReference>
<dbReference type="OrthoDB" id="79367at2759"/>
<dbReference type="Proteomes" id="UP000243797">
    <property type="component" value="Unassembled WGS sequence"/>
</dbReference>
<dbReference type="InterPro" id="IPR006569">
    <property type="entry name" value="CID_dom"/>
</dbReference>
<dbReference type="Gene3D" id="3.30.70.330">
    <property type="match status" value="1"/>
</dbReference>
<feature type="compositionally biased region" description="Basic residues" evidence="6">
    <location>
        <begin position="645"/>
        <end position="654"/>
    </location>
</feature>
<feature type="compositionally biased region" description="Gly residues" evidence="6">
    <location>
        <begin position="634"/>
        <end position="644"/>
    </location>
</feature>
<keyword evidence="3 5" id="KW-0694">RNA-binding</keyword>
<evidence type="ECO:0000256" key="1">
    <source>
        <dbReference type="ARBA" id="ARBA00004123"/>
    </source>
</evidence>
<feature type="compositionally biased region" description="Polar residues" evidence="6">
    <location>
        <begin position="453"/>
        <end position="462"/>
    </location>
</feature>
<dbReference type="InterPro" id="IPR012677">
    <property type="entry name" value="Nucleotide-bd_a/b_plait_sf"/>
</dbReference>
<evidence type="ECO:0000256" key="4">
    <source>
        <dbReference type="ARBA" id="ARBA00023242"/>
    </source>
</evidence>
<dbReference type="GO" id="GO:0003723">
    <property type="term" value="F:RNA binding"/>
    <property type="evidence" value="ECO:0007669"/>
    <property type="project" value="UniProtKB-UniRule"/>
</dbReference>
<comment type="caution">
    <text evidence="9">The sequence shown here is derived from an EMBL/GenBank/DDBJ whole genome shotgun (WGS) entry which is preliminary data.</text>
</comment>
<evidence type="ECO:0000313" key="10">
    <source>
        <dbReference type="Proteomes" id="UP000243797"/>
    </source>
</evidence>
<dbReference type="GO" id="GO:0031124">
    <property type="term" value="P:mRNA 3'-end processing"/>
    <property type="evidence" value="ECO:0007669"/>
    <property type="project" value="UniProtKB-ARBA"/>
</dbReference>
<dbReference type="CDD" id="cd16984">
    <property type="entry name" value="CID_Nrd1_like"/>
    <property type="match status" value="1"/>
</dbReference>
<evidence type="ECO:0000256" key="2">
    <source>
        <dbReference type="ARBA" id="ARBA00022553"/>
    </source>
</evidence>
<dbReference type="Pfam" id="PF00076">
    <property type="entry name" value="RRM_1"/>
    <property type="match status" value="1"/>
</dbReference>
<dbReference type="PROSITE" id="PS50102">
    <property type="entry name" value="RRM"/>
    <property type="match status" value="1"/>
</dbReference>
<accession>A0A2K1QI27</accession>
<dbReference type="FunCoup" id="A0A2K1QI27">
    <property type="interactions" value="216"/>
</dbReference>
<comment type="subcellular location">
    <subcellularLocation>
        <location evidence="1">Nucleus</location>
    </subcellularLocation>
</comment>
<feature type="region of interest" description="Disordered" evidence="6">
    <location>
        <begin position="367"/>
        <end position="462"/>
    </location>
</feature>
<dbReference type="GO" id="GO:0032991">
    <property type="term" value="C:protein-containing complex"/>
    <property type="evidence" value="ECO:0007669"/>
    <property type="project" value="UniProtKB-ARBA"/>
</dbReference>
<proteinExistence type="predicted"/>
<dbReference type="EMBL" id="NKHZ01000086">
    <property type="protein sequence ID" value="PNS14503.1"/>
    <property type="molecule type" value="Genomic_DNA"/>
</dbReference>
<feature type="compositionally biased region" description="Basic and acidic residues" evidence="6">
    <location>
        <begin position="394"/>
        <end position="405"/>
    </location>
</feature>
<feature type="compositionally biased region" description="Polar residues" evidence="6">
    <location>
        <begin position="422"/>
        <end position="431"/>
    </location>
</feature>
<dbReference type="Pfam" id="PF21380">
    <property type="entry name" value="Nrd1-Seb1_dom2"/>
    <property type="match status" value="1"/>
</dbReference>
<feature type="region of interest" description="Disordered" evidence="6">
    <location>
        <begin position="622"/>
        <end position="710"/>
    </location>
</feature>
<dbReference type="AlphaFoldDB" id="A0A2K1QI27"/>
<evidence type="ECO:0000259" key="8">
    <source>
        <dbReference type="PROSITE" id="PS51391"/>
    </source>
</evidence>
<feature type="compositionally biased region" description="Gly residues" evidence="6">
    <location>
        <begin position="655"/>
        <end position="670"/>
    </location>
</feature>
<name>A0A2K1QI27_9PEZI</name>
<dbReference type="InParanoid" id="A0A2K1QI27"/>
<gene>
    <name evidence="9" type="ORF">CAC42_3789</name>
</gene>
<dbReference type="GO" id="GO:0006369">
    <property type="term" value="P:termination of RNA polymerase II transcription"/>
    <property type="evidence" value="ECO:0007669"/>
    <property type="project" value="UniProtKB-ARBA"/>
</dbReference>
<reference evidence="9 10" key="1">
    <citation type="submission" date="2017-06" db="EMBL/GenBank/DDBJ databases">
        <title>Draft genome sequence of a variant of Elsinoe murrayae.</title>
        <authorList>
            <person name="Cheng Q."/>
        </authorList>
    </citation>
    <scope>NUCLEOTIDE SEQUENCE [LARGE SCALE GENOMIC DNA]</scope>
    <source>
        <strain evidence="9 10">CQ-2017a</strain>
    </source>
</reference>
<dbReference type="FunFam" id="3.30.70.330:FF:000397">
    <property type="entry name" value="RNA binding protein Nrd1"/>
    <property type="match status" value="1"/>
</dbReference>
<evidence type="ECO:0000313" key="9">
    <source>
        <dbReference type="EMBL" id="PNS14503.1"/>
    </source>
</evidence>
<dbReference type="SUPFAM" id="SSF48464">
    <property type="entry name" value="ENTH/VHS domain"/>
    <property type="match status" value="1"/>
</dbReference>
<feature type="domain" description="RRM" evidence="7">
    <location>
        <begin position="487"/>
        <end position="541"/>
    </location>
</feature>
<dbReference type="Gene3D" id="1.25.40.90">
    <property type="match status" value="1"/>
</dbReference>